<evidence type="ECO:0008006" key="9">
    <source>
        <dbReference type="Google" id="ProtNLM"/>
    </source>
</evidence>
<evidence type="ECO:0000256" key="1">
    <source>
        <dbReference type="ARBA" id="ARBA00006192"/>
    </source>
</evidence>
<feature type="compositionally biased region" description="Polar residues" evidence="6">
    <location>
        <begin position="56"/>
        <end position="65"/>
    </location>
</feature>
<dbReference type="AlphaFoldDB" id="A0A6A6IAA5"/>
<feature type="repeat" description="PPR" evidence="5">
    <location>
        <begin position="489"/>
        <end position="523"/>
    </location>
</feature>
<dbReference type="InterPro" id="IPR011990">
    <property type="entry name" value="TPR-like_helical_dom_sf"/>
</dbReference>
<evidence type="ECO:0000256" key="5">
    <source>
        <dbReference type="PROSITE-ProRule" id="PRU00708"/>
    </source>
</evidence>
<keyword evidence="8" id="KW-1185">Reference proteome</keyword>
<dbReference type="Pfam" id="PF13041">
    <property type="entry name" value="PPR_2"/>
    <property type="match status" value="1"/>
</dbReference>
<feature type="compositionally biased region" description="Polar residues" evidence="6">
    <location>
        <begin position="87"/>
        <end position="105"/>
    </location>
</feature>
<reference evidence="7" key="1">
    <citation type="journal article" date="2020" name="Stud. Mycol.">
        <title>101 Dothideomycetes genomes: a test case for predicting lifestyles and emergence of pathogens.</title>
        <authorList>
            <person name="Haridas S."/>
            <person name="Albert R."/>
            <person name="Binder M."/>
            <person name="Bloem J."/>
            <person name="Labutti K."/>
            <person name="Salamov A."/>
            <person name="Andreopoulos B."/>
            <person name="Baker S."/>
            <person name="Barry K."/>
            <person name="Bills G."/>
            <person name="Bluhm B."/>
            <person name="Cannon C."/>
            <person name="Castanera R."/>
            <person name="Culley D."/>
            <person name="Daum C."/>
            <person name="Ezra D."/>
            <person name="Gonzalez J."/>
            <person name="Henrissat B."/>
            <person name="Kuo A."/>
            <person name="Liang C."/>
            <person name="Lipzen A."/>
            <person name="Lutzoni F."/>
            <person name="Magnuson J."/>
            <person name="Mondo S."/>
            <person name="Nolan M."/>
            <person name="Ohm R."/>
            <person name="Pangilinan J."/>
            <person name="Park H.-J."/>
            <person name="Ramirez L."/>
            <person name="Alfaro M."/>
            <person name="Sun H."/>
            <person name="Tritt A."/>
            <person name="Yoshinaga Y."/>
            <person name="Zwiers L.-H."/>
            <person name="Turgeon B."/>
            <person name="Goodwin S."/>
            <person name="Spatafora J."/>
            <person name="Crous P."/>
            <person name="Grigoriev I."/>
        </authorList>
    </citation>
    <scope>NUCLEOTIDE SEQUENCE</scope>
    <source>
        <strain evidence="7">CBS 122368</strain>
    </source>
</reference>
<evidence type="ECO:0000256" key="2">
    <source>
        <dbReference type="ARBA" id="ARBA00022737"/>
    </source>
</evidence>
<evidence type="ECO:0000256" key="4">
    <source>
        <dbReference type="ARBA" id="ARBA00044511"/>
    </source>
</evidence>
<organism evidence="7 8">
    <name type="scientific">Trematosphaeria pertusa</name>
    <dbReference type="NCBI Taxonomy" id="390896"/>
    <lineage>
        <taxon>Eukaryota</taxon>
        <taxon>Fungi</taxon>
        <taxon>Dikarya</taxon>
        <taxon>Ascomycota</taxon>
        <taxon>Pezizomycotina</taxon>
        <taxon>Dothideomycetes</taxon>
        <taxon>Pleosporomycetidae</taxon>
        <taxon>Pleosporales</taxon>
        <taxon>Massarineae</taxon>
        <taxon>Trematosphaeriaceae</taxon>
        <taxon>Trematosphaeria</taxon>
    </lineage>
</organism>
<proteinExistence type="inferred from homology"/>
<dbReference type="RefSeq" id="XP_033682161.1">
    <property type="nucleotide sequence ID" value="XM_033835641.1"/>
</dbReference>
<evidence type="ECO:0000256" key="6">
    <source>
        <dbReference type="SAM" id="MobiDB-lite"/>
    </source>
</evidence>
<dbReference type="PANTHER" id="PTHR47447">
    <property type="entry name" value="OS03G0856100 PROTEIN"/>
    <property type="match status" value="1"/>
</dbReference>
<evidence type="ECO:0000313" key="7">
    <source>
        <dbReference type="EMBL" id="KAF2247157.1"/>
    </source>
</evidence>
<sequence length="954" mass="106097">MMSSYVCRQCRGRLLKRTVFARNPQWQPKASFISLRDAQAQPDPAPQDPSKDTRTEGSIAQSEGQMTPRVPFPVNGDRVRPGRYSRHTANAEPTHNGPPEQQNGGAMQAGSDGADESTLETSSPSYALAIDRHLKSRDLKQAWRLFLQIYTSRDCPAFTNPSFNDVRLLNGVKIFSQLSAAIATEFCKGSDVLASPTAVLFRYEQLGIARPEMWIKAITHVTNQFLWSTSGAASRTRDAESILVELLALWRLFFQCKGQQEVSLESLSSEWNSIPDGRSLSGFYSQTNFGRRLQNYHPEMLGGPALQFSAIVLFNVFEGVNQSSMKVPDSLREQSAPFIGLITHLLAGSNINTVFKHTEVSVDFKALPDDFRKLVIDQINSAPVQAMKLVGMQSGTHSSEQELSEAEKTSNLEEFYLKRIARAVLSQSHAGKLGKLWEEVTTAYKSTDHSTAIPPLIYNAFLSGFMSLYQSEQAVAVWNHMIAHGVKPGMRTWVAMLEGCVKAKDLNGMDAVWERMLRSGSEPDNYAWTTRIHGLITLRQIARAFNALDEMGKKWLSAEKVIKHPQKRGKGAKKVPSNTKLVNSFTKPSIEVINGAISALVQIPEQGLRFPRKVDFTHKVLQWAGNFDIKPDARTYNILIQLYLNAGDYPTTFKLLRQMEKEGLEGDLATHTMLIRAAFDNQKFDDLSNTEQADRILKLFSELESGGLKLNTYVYSSTIDRLLKQYGNFTAVRAVMDHMRSRNLVVSPHIYTSLATHYFQQDPPDIQAVDSLLMQIFGPPRAPTDKILFDRVIEGYAIHGEVGKMMSVLTRMSAHGKLPGWRALTAVVRALAEAGDWERARLVVRDVQMGEGVAKGGVTGGMPGQRAFFAVVRELGGGLEETLAGEYLRRRPANIEAAMSEQSAAEGAAEMLDATQKGEAQEMEAQQAIDDEEFVNAQHVSYLSDAPEPDPRQQ</sequence>
<feature type="repeat" description="PPR" evidence="5">
    <location>
        <begin position="632"/>
        <end position="666"/>
    </location>
</feature>
<dbReference type="Pfam" id="PF01535">
    <property type="entry name" value="PPR"/>
    <property type="match status" value="2"/>
</dbReference>
<comment type="subunit">
    <text evidence="4">Binds to mitochondrial small subunit 15S rRNA.</text>
</comment>
<dbReference type="OrthoDB" id="185373at2759"/>
<dbReference type="PROSITE" id="PS51375">
    <property type="entry name" value="PPR"/>
    <property type="match status" value="3"/>
</dbReference>
<protein>
    <recommendedName>
        <fullName evidence="9">Pentacotripeptide-repeat region of PRORP domain-containing protein</fullName>
    </recommendedName>
</protein>
<dbReference type="InterPro" id="IPR002885">
    <property type="entry name" value="PPR_rpt"/>
</dbReference>
<dbReference type="EMBL" id="ML987197">
    <property type="protein sequence ID" value="KAF2247157.1"/>
    <property type="molecule type" value="Genomic_DNA"/>
</dbReference>
<comment type="function">
    <text evidence="3">Regulates mitochondrial small subunit maturation by controlling 15S rRNA 5'-end processing. Localizes to the 5' precursor of the 15S rRNA in a position that is subsequently occupied by mS47 in the mature yeast mtSSU. Uses structure and sequence-specific RNA recognition, binding to a single-stranded region of the precursor and specifically recognizing bases -6 to -1. The exchange of Ccm1 for mS47 is coupled to the irreversible removal of precursor rRNA that is accompanied by conformational changes of the mitoribosomal proteins uS5m and mS26. These conformational changes signal completion of 5'-end rRNA processing through protection of the mature 5'-end of the 15S rRNA and stabilization of mS47. The removal of the 5' precursor together with the dissociation of Ccm1 may be catalyzed by the 5'-3' exoribonuclease Pet127. Involved in the specific removal of group I introns in mitochondrial encoded transcripts.</text>
</comment>
<dbReference type="NCBIfam" id="TIGR00756">
    <property type="entry name" value="PPR"/>
    <property type="match status" value="3"/>
</dbReference>
<comment type="similarity">
    <text evidence="1">Belongs to the CCM1 family.</text>
</comment>
<feature type="repeat" description="PPR" evidence="5">
    <location>
        <begin position="454"/>
        <end position="488"/>
    </location>
</feature>
<gene>
    <name evidence="7" type="ORF">BU26DRAFT_606177</name>
</gene>
<accession>A0A6A6IAA5</accession>
<evidence type="ECO:0000256" key="3">
    <source>
        <dbReference type="ARBA" id="ARBA00044493"/>
    </source>
</evidence>
<feature type="region of interest" description="Disordered" evidence="6">
    <location>
        <begin position="35"/>
        <end position="121"/>
    </location>
</feature>
<dbReference type="GeneID" id="54588971"/>
<evidence type="ECO:0000313" key="8">
    <source>
        <dbReference type="Proteomes" id="UP000800094"/>
    </source>
</evidence>
<dbReference type="PANTHER" id="PTHR47447:SF23">
    <property type="entry name" value="PENTACOTRIPEPTIDE-REPEAT REGION OF PRORP DOMAIN-CONTAINING PROTEIN"/>
    <property type="match status" value="1"/>
</dbReference>
<keyword evidence="2" id="KW-0677">Repeat</keyword>
<dbReference type="Gene3D" id="1.25.40.10">
    <property type="entry name" value="Tetratricopeptide repeat domain"/>
    <property type="match status" value="3"/>
</dbReference>
<name>A0A6A6IAA5_9PLEO</name>
<dbReference type="Proteomes" id="UP000800094">
    <property type="component" value="Unassembled WGS sequence"/>
</dbReference>